<keyword evidence="1" id="KW-0813">Transport</keyword>
<evidence type="ECO:0000256" key="1">
    <source>
        <dbReference type="ARBA" id="ARBA00022927"/>
    </source>
</evidence>
<accession>A0AAQ3NWR6</accession>
<evidence type="ECO:0000313" key="5">
    <source>
        <dbReference type="EMBL" id="WVZ17504.1"/>
    </source>
</evidence>
<evidence type="ECO:0000256" key="3">
    <source>
        <dbReference type="SAM" id="Phobius"/>
    </source>
</evidence>
<keyword evidence="3" id="KW-1133">Transmembrane helix</keyword>
<reference evidence="5 6" key="1">
    <citation type="journal article" date="2023" name="Life. Sci Alliance">
        <title>Evolutionary insights into 3D genome organization and epigenetic landscape of Vigna mungo.</title>
        <authorList>
            <person name="Junaid A."/>
            <person name="Singh B."/>
            <person name="Bhatia S."/>
        </authorList>
    </citation>
    <scope>NUCLEOTIDE SEQUENCE [LARGE SCALE GENOMIC DNA]</scope>
    <source>
        <strain evidence="5">Urdbean</strain>
    </source>
</reference>
<dbReference type="Gene3D" id="1.20.58.70">
    <property type="match status" value="1"/>
</dbReference>
<feature type="transmembrane region" description="Helical" evidence="3">
    <location>
        <begin position="271"/>
        <end position="289"/>
    </location>
</feature>
<keyword evidence="6" id="KW-1185">Reference proteome</keyword>
<dbReference type="InterPro" id="IPR010989">
    <property type="entry name" value="SNARE"/>
</dbReference>
<dbReference type="SUPFAM" id="SSF47661">
    <property type="entry name" value="t-snare proteins"/>
    <property type="match status" value="1"/>
</dbReference>
<evidence type="ECO:0000259" key="4">
    <source>
        <dbReference type="SMART" id="SM00503"/>
    </source>
</evidence>
<gene>
    <name evidence="5" type="ORF">V8G54_010486</name>
</gene>
<dbReference type="Pfam" id="PF00804">
    <property type="entry name" value="Syntaxin"/>
    <property type="match status" value="1"/>
</dbReference>
<dbReference type="GO" id="GO:0015031">
    <property type="term" value="P:protein transport"/>
    <property type="evidence" value="ECO:0007669"/>
    <property type="project" value="UniProtKB-KW"/>
</dbReference>
<dbReference type="EMBL" id="CP144698">
    <property type="protein sequence ID" value="WVZ17504.1"/>
    <property type="molecule type" value="Genomic_DNA"/>
</dbReference>
<dbReference type="AlphaFoldDB" id="A0AAQ3NWR6"/>
<protein>
    <recommendedName>
        <fullName evidence="4">Syntaxin N-terminal domain-containing protein</fullName>
    </recommendedName>
</protein>
<name>A0AAQ3NWR6_VIGMU</name>
<dbReference type="GO" id="GO:0016020">
    <property type="term" value="C:membrane"/>
    <property type="evidence" value="ECO:0007669"/>
    <property type="project" value="InterPro"/>
</dbReference>
<evidence type="ECO:0000256" key="2">
    <source>
        <dbReference type="SAM" id="Coils"/>
    </source>
</evidence>
<keyword evidence="2" id="KW-0175">Coiled coil</keyword>
<feature type="coiled-coil region" evidence="2">
    <location>
        <begin position="166"/>
        <end position="196"/>
    </location>
</feature>
<keyword evidence="1" id="KW-0653">Protein transport</keyword>
<dbReference type="InterPro" id="IPR006011">
    <property type="entry name" value="Syntaxin_N"/>
</dbReference>
<proteinExistence type="predicted"/>
<dbReference type="GO" id="GO:0016192">
    <property type="term" value="P:vesicle-mediated transport"/>
    <property type="evidence" value="ECO:0007669"/>
    <property type="project" value="InterPro"/>
</dbReference>
<dbReference type="Proteomes" id="UP001374535">
    <property type="component" value="Chromosome 3"/>
</dbReference>
<feature type="domain" description="Syntaxin N-terminal" evidence="4">
    <location>
        <begin position="154"/>
        <end position="277"/>
    </location>
</feature>
<feature type="transmembrane region" description="Helical" evidence="3">
    <location>
        <begin position="20"/>
        <end position="44"/>
    </location>
</feature>
<organism evidence="5 6">
    <name type="scientific">Vigna mungo</name>
    <name type="common">Black gram</name>
    <name type="synonym">Phaseolus mungo</name>
    <dbReference type="NCBI Taxonomy" id="3915"/>
    <lineage>
        <taxon>Eukaryota</taxon>
        <taxon>Viridiplantae</taxon>
        <taxon>Streptophyta</taxon>
        <taxon>Embryophyta</taxon>
        <taxon>Tracheophyta</taxon>
        <taxon>Spermatophyta</taxon>
        <taxon>Magnoliopsida</taxon>
        <taxon>eudicotyledons</taxon>
        <taxon>Gunneridae</taxon>
        <taxon>Pentapetalae</taxon>
        <taxon>rosids</taxon>
        <taxon>fabids</taxon>
        <taxon>Fabales</taxon>
        <taxon>Fabaceae</taxon>
        <taxon>Papilionoideae</taxon>
        <taxon>50 kb inversion clade</taxon>
        <taxon>NPAAA clade</taxon>
        <taxon>indigoferoid/millettioid clade</taxon>
        <taxon>Phaseoleae</taxon>
        <taxon>Vigna</taxon>
    </lineage>
</organism>
<dbReference type="CDD" id="cd00179">
    <property type="entry name" value="SynN"/>
    <property type="match status" value="1"/>
</dbReference>
<keyword evidence="3" id="KW-0812">Transmembrane</keyword>
<keyword evidence="3" id="KW-0472">Membrane</keyword>
<dbReference type="SMART" id="SM00503">
    <property type="entry name" value="SynN"/>
    <property type="match status" value="1"/>
</dbReference>
<sequence>MDIYPRSYMLLSLVLRQLRLVLYFIDMYLVVGCLFVLGPIISVYDVVLWTIDCRAHSYIAWLGYPYAIRVELCSTNDKLPLLVVAKLYPLLAGLYGRGSVLPESLIGCQCSYPDLDLWISDEILLVDSFVGEAGNGQPSRESDIEMGHAPARSNSDMGMEAFNKQIHEVDKQIDKLAVLLQKLKEANEESKAVTKASAMKGIKKRMEKDIDEVGKIAHGVKTKIEAINKDNLSNRQKPGCEKGTGIDRARMNMTNSLTKKFKDLMTEFQKLFFQLHVCLLINVLCFRLLDKEYKMNIVRLWREEL</sequence>
<evidence type="ECO:0000313" key="6">
    <source>
        <dbReference type="Proteomes" id="UP001374535"/>
    </source>
</evidence>